<feature type="chain" id="PRO_5034300766" evidence="2">
    <location>
        <begin position="23"/>
        <end position="557"/>
    </location>
</feature>
<comment type="similarity">
    <text evidence="1">Belongs to the beta-lactamase family.</text>
</comment>
<dbReference type="Pfam" id="PF00144">
    <property type="entry name" value="Beta-lactamase"/>
    <property type="match status" value="1"/>
</dbReference>
<organism evidence="4 5">
    <name type="scientific">Horticoccus luteus</name>
    <dbReference type="NCBI Taxonomy" id="2862869"/>
    <lineage>
        <taxon>Bacteria</taxon>
        <taxon>Pseudomonadati</taxon>
        <taxon>Verrucomicrobiota</taxon>
        <taxon>Opitutia</taxon>
        <taxon>Opitutales</taxon>
        <taxon>Opitutaceae</taxon>
        <taxon>Horticoccus</taxon>
    </lineage>
</organism>
<keyword evidence="5" id="KW-1185">Reference proteome</keyword>
<dbReference type="Proteomes" id="UP000825051">
    <property type="component" value="Chromosome"/>
</dbReference>
<gene>
    <name evidence="4" type="ORF">K0B96_14135</name>
</gene>
<feature type="domain" description="Beta-lactamase-related" evidence="3">
    <location>
        <begin position="46"/>
        <end position="345"/>
    </location>
</feature>
<name>A0A8F9TUM5_9BACT</name>
<evidence type="ECO:0000313" key="4">
    <source>
        <dbReference type="EMBL" id="QYM78425.1"/>
    </source>
</evidence>
<evidence type="ECO:0000256" key="1">
    <source>
        <dbReference type="ARBA" id="ARBA00038473"/>
    </source>
</evidence>
<dbReference type="AlphaFoldDB" id="A0A8F9TUM5"/>
<dbReference type="GO" id="GO:0016787">
    <property type="term" value="F:hydrolase activity"/>
    <property type="evidence" value="ECO:0007669"/>
    <property type="project" value="UniProtKB-KW"/>
</dbReference>
<feature type="signal peptide" evidence="2">
    <location>
        <begin position="1"/>
        <end position="22"/>
    </location>
</feature>
<keyword evidence="4" id="KW-0378">Hydrolase</keyword>
<dbReference type="InterPro" id="IPR051478">
    <property type="entry name" value="Beta-lactamase-like_AB/R"/>
</dbReference>
<accession>A0A8F9TUM5</accession>
<reference evidence="4" key="1">
    <citation type="submission" date="2021-08" db="EMBL/GenBank/DDBJ databases">
        <title>Genome of a novel bacterium of the phylum Verrucomicrobia, Oleiharenicola sp. KSB-15.</title>
        <authorList>
            <person name="Chung J.-H."/>
            <person name="Ahn J.-H."/>
            <person name="Yoon Y."/>
            <person name="Kim D.-Y."/>
            <person name="An S.-H."/>
            <person name="Park I."/>
            <person name="Yeon J."/>
        </authorList>
    </citation>
    <scope>NUCLEOTIDE SEQUENCE</scope>
    <source>
        <strain evidence="4">KSB-15</strain>
    </source>
</reference>
<dbReference type="EMBL" id="CP080507">
    <property type="protein sequence ID" value="QYM78425.1"/>
    <property type="molecule type" value="Genomic_DNA"/>
</dbReference>
<dbReference type="InterPro" id="IPR012338">
    <property type="entry name" value="Beta-lactam/transpept-like"/>
</dbReference>
<dbReference type="PANTHER" id="PTHR22935">
    <property type="entry name" value="PENICILLIN-BINDING PROTEIN"/>
    <property type="match status" value="1"/>
</dbReference>
<dbReference type="PANTHER" id="PTHR22935:SF95">
    <property type="entry name" value="BETA-LACTAMASE-LIKE 1-RELATED"/>
    <property type="match status" value="1"/>
</dbReference>
<evidence type="ECO:0000313" key="5">
    <source>
        <dbReference type="Proteomes" id="UP000825051"/>
    </source>
</evidence>
<sequence>MRCLPLRLAAVAITCVAVLAHAQPPASNDPPAPLLPTIEKAAQGLPAGGFVLAEVDHQHVTFAAAGNPAPHADVAPGKVVFEIGSITKVFTALLLAEAVNEHRAALTDPIAKFLPSDLKLAPATAAITLEQLATHTSGLPSLPTNFQPADPLDPYADYSVEKLYDFLRTWQPDHPAPQPADYSNLGFGLLGHLLERIYAQPYAKLIHDRITSPLGLSDTVIALDPGQTARFALPHSGGEAVKPWRLDALAGAGALRSTAADLAKFAQALLTPADTPLYAAWKLIREPRVPFGTRGSHLGLAIMIATRNGETVYNHSGGTGGFRSYLELVPATGRATVLWLNNDTLEPALLVAQVRRPPAPAPTPVASSTPPPTLTTAELATFTGVYVIDNRARFTAVLGPEQQLELRLTGQPFIPVHAIAPDRFAASVVAAKFEFTRDHAGHIDGVILHQNGHTVPARRTDEPAPHVIFLSPDKPGEYLGHYQLTSAAVFDVTTRAGHLFVKLTGQPAFPVFCTAPDEFVYDVVPAALTFERDANGSVTAVVLHQNGRDQRAPRVKD</sequence>
<protein>
    <submittedName>
        <fullName evidence="4">Serine hydrolase</fullName>
    </submittedName>
</protein>
<dbReference type="SUPFAM" id="SSF56601">
    <property type="entry name" value="beta-lactamase/transpeptidase-like"/>
    <property type="match status" value="1"/>
</dbReference>
<dbReference type="KEGG" id="ole:K0B96_14135"/>
<dbReference type="Gene3D" id="3.40.710.10">
    <property type="entry name" value="DD-peptidase/beta-lactamase superfamily"/>
    <property type="match status" value="1"/>
</dbReference>
<evidence type="ECO:0000259" key="3">
    <source>
        <dbReference type="Pfam" id="PF00144"/>
    </source>
</evidence>
<evidence type="ECO:0000256" key="2">
    <source>
        <dbReference type="SAM" id="SignalP"/>
    </source>
</evidence>
<dbReference type="RefSeq" id="WP_220161529.1">
    <property type="nucleotide sequence ID" value="NZ_CP080507.1"/>
</dbReference>
<proteinExistence type="inferred from homology"/>
<keyword evidence="2" id="KW-0732">Signal</keyword>
<dbReference type="InterPro" id="IPR001466">
    <property type="entry name" value="Beta-lactam-related"/>
</dbReference>